<reference evidence="1 2" key="1">
    <citation type="journal article" date="1999" name="DNA Res.">
        <title>Complete genome sequence of an aerobic hyper-thermophilic crenarchaeon, Aeropyrum pernix K1.</title>
        <authorList>
            <person name="Kawarabayasi Y."/>
            <person name="Hino Y."/>
            <person name="Horikawa H."/>
            <person name="Yamazaki S."/>
            <person name="Haikawa Y."/>
            <person name="Jin-no K."/>
            <person name="Takahashi M."/>
            <person name="Sekine M."/>
            <person name="Baba S."/>
            <person name="Ankai A."/>
            <person name="Kosugi H."/>
            <person name="Hosoyama A."/>
            <person name="Fukui S."/>
            <person name="Nagai Y."/>
            <person name="Nishijima K."/>
            <person name="Nakazawa H."/>
            <person name="Takamiya M."/>
            <person name="Masuda S."/>
            <person name="Funahashi T."/>
            <person name="Tanaka T."/>
            <person name="Kudoh Y."/>
            <person name="Yamazaki J."/>
            <person name="Kushida N."/>
            <person name="Oguchi A."/>
            <person name="Aoki K."/>
            <person name="Kubota K."/>
            <person name="Nakamura Y."/>
            <person name="Nomura N."/>
            <person name="Sako Y."/>
            <person name="Kikuchi H."/>
        </authorList>
    </citation>
    <scope>NUCLEOTIDE SEQUENCE [LARGE SCALE GENOMIC DNA]</scope>
    <source>
        <strain evidence="2">ATCC 700893 / DSM 11879 / JCM 9820 / NBRC 100138 / K1</strain>
    </source>
</reference>
<proteinExistence type="predicted"/>
<accession>Q9YFP9</accession>
<sequence length="196" mass="22263">MSGENGKGCRPSRDFLRYIANRVIARYAAKLPASVVEDIRDMLGRGEDKYRFSIYGGDPRNIVKYFDSEEWRDLVEYAANTGALSMLVEILDALAAEYRRECPEVAEAAEREVERLKAGEEKLGRREELSLERIYRMLSLAGYRVESKDGSLEVDEGLIKLIIKLEGQTLEYTICKSGRSKTLEGVLSKLSKIREL</sequence>
<dbReference type="KEGG" id="ape:APE_0200"/>
<evidence type="ECO:0000313" key="1">
    <source>
        <dbReference type="EMBL" id="BAA79112.1"/>
    </source>
</evidence>
<dbReference type="AlphaFoldDB" id="Q9YFP9"/>
<dbReference type="EMBL" id="BA000002">
    <property type="protein sequence ID" value="BAA79112.1"/>
    <property type="molecule type" value="Genomic_DNA"/>
</dbReference>
<organism evidence="1 2">
    <name type="scientific">Aeropyrum pernix (strain ATCC 700893 / DSM 11879 / JCM 9820 / NBRC 100138 / K1)</name>
    <dbReference type="NCBI Taxonomy" id="272557"/>
    <lineage>
        <taxon>Archaea</taxon>
        <taxon>Thermoproteota</taxon>
        <taxon>Thermoprotei</taxon>
        <taxon>Desulfurococcales</taxon>
        <taxon>Desulfurococcaceae</taxon>
        <taxon>Aeropyrum</taxon>
    </lineage>
</organism>
<dbReference type="GeneID" id="1445722"/>
<keyword evidence="2" id="KW-1185">Reference proteome</keyword>
<evidence type="ECO:0000313" key="2">
    <source>
        <dbReference type="Proteomes" id="UP000002518"/>
    </source>
</evidence>
<dbReference type="RefSeq" id="WP_010865563.1">
    <property type="nucleotide sequence ID" value="NC_000854.2"/>
</dbReference>
<dbReference type="Proteomes" id="UP000002518">
    <property type="component" value="Chromosome"/>
</dbReference>
<gene>
    <name evidence="1" type="ordered locus">APE_0200</name>
</gene>
<dbReference type="EnsemblBacteria" id="BAA79112">
    <property type="protein sequence ID" value="BAA79112"/>
    <property type="gene ID" value="APE_0200"/>
</dbReference>
<dbReference type="PIR" id="F72776">
    <property type="entry name" value="F72776"/>
</dbReference>
<protein>
    <submittedName>
        <fullName evidence="1">Uncharacterized protein</fullName>
    </submittedName>
</protein>
<dbReference type="eggNOG" id="arCOG00569">
    <property type="taxonomic scope" value="Archaea"/>
</dbReference>
<name>Q9YFP9_AERPE</name>